<dbReference type="Pfam" id="PF16220">
    <property type="entry name" value="DUF4880"/>
    <property type="match status" value="1"/>
</dbReference>
<name>A0ABQ1IFV5_9PROT</name>
<comment type="caution">
    <text evidence="5">The sequence shown here is derived from an EMBL/GenBank/DDBJ whole genome shotgun (WGS) entry which is preliminary data.</text>
</comment>
<feature type="domain" description="FecR N-terminal" evidence="4">
    <location>
        <begin position="14"/>
        <end position="55"/>
    </location>
</feature>
<accession>A0ABQ1IFV5</accession>
<keyword evidence="2" id="KW-0472">Membrane</keyword>
<evidence type="ECO:0000256" key="1">
    <source>
        <dbReference type="SAM" id="MobiDB-lite"/>
    </source>
</evidence>
<dbReference type="PIRSF" id="PIRSF018266">
    <property type="entry name" value="FecR"/>
    <property type="match status" value="1"/>
</dbReference>
<keyword evidence="6" id="KW-1185">Reference proteome</keyword>
<dbReference type="InterPro" id="IPR012373">
    <property type="entry name" value="Ferrdict_sens_TM"/>
</dbReference>
<evidence type="ECO:0000256" key="2">
    <source>
        <dbReference type="SAM" id="Phobius"/>
    </source>
</evidence>
<evidence type="ECO:0000259" key="4">
    <source>
        <dbReference type="Pfam" id="PF16220"/>
    </source>
</evidence>
<gene>
    <name evidence="5" type="ORF">GCM10011505_17100</name>
</gene>
<organism evidence="5 6">
    <name type="scientific">Tistrella bauzanensis</name>
    <dbReference type="NCBI Taxonomy" id="657419"/>
    <lineage>
        <taxon>Bacteria</taxon>
        <taxon>Pseudomonadati</taxon>
        <taxon>Pseudomonadota</taxon>
        <taxon>Alphaproteobacteria</taxon>
        <taxon>Geminicoccales</taxon>
        <taxon>Geminicoccaceae</taxon>
        <taxon>Tistrella</taxon>
    </lineage>
</organism>
<feature type="region of interest" description="Disordered" evidence="1">
    <location>
        <begin position="64"/>
        <end position="96"/>
    </location>
</feature>
<feature type="domain" description="FecR protein" evidence="3">
    <location>
        <begin position="138"/>
        <end position="229"/>
    </location>
</feature>
<dbReference type="RefSeq" id="WP_188576785.1">
    <property type="nucleotide sequence ID" value="NZ_BMDZ01000015.1"/>
</dbReference>
<dbReference type="Gene3D" id="3.55.50.30">
    <property type="match status" value="1"/>
</dbReference>
<dbReference type="InterPro" id="IPR032623">
    <property type="entry name" value="FecR_N"/>
</dbReference>
<keyword evidence="2" id="KW-1133">Transmembrane helix</keyword>
<dbReference type="EMBL" id="BMDZ01000015">
    <property type="protein sequence ID" value="GGB36211.1"/>
    <property type="molecule type" value="Genomic_DNA"/>
</dbReference>
<dbReference type="PANTHER" id="PTHR30273">
    <property type="entry name" value="PERIPLASMIC SIGNAL SENSOR AND SIGMA FACTOR ACTIVATOR FECR-RELATED"/>
    <property type="match status" value="1"/>
</dbReference>
<feature type="compositionally biased region" description="Low complexity" evidence="1">
    <location>
        <begin position="78"/>
        <end position="96"/>
    </location>
</feature>
<dbReference type="Pfam" id="PF04773">
    <property type="entry name" value="FecR"/>
    <property type="match status" value="1"/>
</dbReference>
<evidence type="ECO:0000313" key="6">
    <source>
        <dbReference type="Proteomes" id="UP000603352"/>
    </source>
</evidence>
<proteinExistence type="predicted"/>
<reference evidence="6" key="1">
    <citation type="journal article" date="2019" name="Int. J. Syst. Evol. Microbiol.">
        <title>The Global Catalogue of Microorganisms (GCM) 10K type strain sequencing project: providing services to taxonomists for standard genome sequencing and annotation.</title>
        <authorList>
            <consortium name="The Broad Institute Genomics Platform"/>
            <consortium name="The Broad Institute Genome Sequencing Center for Infectious Disease"/>
            <person name="Wu L."/>
            <person name="Ma J."/>
        </authorList>
    </citation>
    <scope>NUCLEOTIDE SEQUENCE [LARGE SCALE GENOMIC DNA]</scope>
    <source>
        <strain evidence="6">CGMCC 1.10188</strain>
    </source>
</reference>
<dbReference type="Gene3D" id="2.60.120.1440">
    <property type="match status" value="1"/>
</dbReference>
<dbReference type="InterPro" id="IPR006860">
    <property type="entry name" value="FecR"/>
</dbReference>
<evidence type="ECO:0000259" key="3">
    <source>
        <dbReference type="Pfam" id="PF04773"/>
    </source>
</evidence>
<feature type="transmembrane region" description="Helical" evidence="2">
    <location>
        <begin position="110"/>
        <end position="128"/>
    </location>
</feature>
<keyword evidence="2" id="KW-0812">Transmembrane</keyword>
<protein>
    <submittedName>
        <fullName evidence="5">Iron dicitrate transporter FecR</fullName>
    </submittedName>
</protein>
<sequence length="349" mass="37595">MTGHSDDKTDPVWDEALDWLLKIQADPDDARLRVALDGWRAASDAHDRAWTRAVRVWRLTGAVSGMTSRPEPSGRHQAATGEPVPAAVEPPSASVTVLAPPRRRRRGVRVVAAATALAIAASLAVAVLPQAVLHLRADHVTGAGERREVVLEDGTVVILNAASAITVSYDQSQRRVDVLQGDAFFTVAEDRSRRFAVTGDAMTVVDIGTAFGVGLDPAMLSVGVESGAVHVRYDGTVPAAAPRETRLGPGGRLRIDRATGRFTEDRLPPAQVAAWRDGLLVVENMPLGQVIDQIRRYYPGMIVVRDRALEDRRVTGVYDLRNPVSALRTALTPYGGKVTTITPYMLIVG</sequence>
<dbReference type="PANTHER" id="PTHR30273:SF2">
    <property type="entry name" value="PROTEIN FECR"/>
    <property type="match status" value="1"/>
</dbReference>
<evidence type="ECO:0000313" key="5">
    <source>
        <dbReference type="EMBL" id="GGB36211.1"/>
    </source>
</evidence>
<dbReference type="Proteomes" id="UP000603352">
    <property type="component" value="Unassembled WGS sequence"/>
</dbReference>